<dbReference type="Proteomes" id="UP000007796">
    <property type="component" value="Unassembled WGS sequence"/>
</dbReference>
<keyword evidence="2" id="KW-1185">Reference proteome</keyword>
<evidence type="ECO:0000313" key="1">
    <source>
        <dbReference type="EMBL" id="EFX01219.1"/>
    </source>
</evidence>
<gene>
    <name evidence="1" type="ORF">CMQ_6161</name>
</gene>
<organism evidence="2">
    <name type="scientific">Grosmannia clavigera (strain kw1407 / UAMH 11150)</name>
    <name type="common">Blue stain fungus</name>
    <name type="synonym">Graphiocladiella clavigera</name>
    <dbReference type="NCBI Taxonomy" id="655863"/>
    <lineage>
        <taxon>Eukaryota</taxon>
        <taxon>Fungi</taxon>
        <taxon>Dikarya</taxon>
        <taxon>Ascomycota</taxon>
        <taxon>Pezizomycotina</taxon>
        <taxon>Sordariomycetes</taxon>
        <taxon>Sordariomycetidae</taxon>
        <taxon>Ophiostomatales</taxon>
        <taxon>Ophiostomataceae</taxon>
        <taxon>Leptographium</taxon>
    </lineage>
</organism>
<proteinExistence type="predicted"/>
<evidence type="ECO:0000313" key="2">
    <source>
        <dbReference type="Proteomes" id="UP000007796"/>
    </source>
</evidence>
<accession>F0XME0</accession>
<dbReference type="HOGENOM" id="CLU_3125225_0_0_1"/>
<dbReference type="AlphaFoldDB" id="F0XME0"/>
<dbReference type="InParanoid" id="F0XME0"/>
<dbReference type="RefSeq" id="XP_014170701.1">
    <property type="nucleotide sequence ID" value="XM_014315226.1"/>
</dbReference>
<protein>
    <submittedName>
        <fullName evidence="1">Uncharacterized protein</fullName>
    </submittedName>
</protein>
<name>F0XME0_GROCL</name>
<reference evidence="1 2" key="1">
    <citation type="journal article" date="2011" name="Proc. Natl. Acad. Sci. U.S.A.">
        <title>Genome and transcriptome analyses of the mountain pine beetle-fungal symbiont Grosmannia clavigera, a lodgepole pine pathogen.</title>
        <authorList>
            <person name="DiGuistini S."/>
            <person name="Wang Y."/>
            <person name="Liao N.Y."/>
            <person name="Taylor G."/>
            <person name="Tanguay P."/>
            <person name="Feau N."/>
            <person name="Henrissat B."/>
            <person name="Chan S.K."/>
            <person name="Hesse-Orce U."/>
            <person name="Alamouti S.M."/>
            <person name="Tsui C.K.M."/>
            <person name="Docking R.T."/>
            <person name="Levasseur A."/>
            <person name="Haridas S."/>
            <person name="Robertson G."/>
            <person name="Birol I."/>
            <person name="Holt R.A."/>
            <person name="Marra M.A."/>
            <person name="Hamelin R.C."/>
            <person name="Hirst M."/>
            <person name="Jones S.J.M."/>
            <person name="Bohlmann J."/>
            <person name="Breuil C."/>
        </authorList>
    </citation>
    <scope>NUCLEOTIDE SEQUENCE [LARGE SCALE GENOMIC DNA]</scope>
    <source>
        <strain evidence="2">kw1407 / UAMH 11150</strain>
    </source>
</reference>
<sequence>MPLDENEPLAPPLLAASFSCRRAIRSALLPFTVRPRSLSSFFSSGTLREE</sequence>
<dbReference type="EMBL" id="GL629794">
    <property type="protein sequence ID" value="EFX01219.1"/>
    <property type="molecule type" value="Genomic_DNA"/>
</dbReference>
<dbReference type="GeneID" id="25979564"/>